<dbReference type="SUPFAM" id="SSF81606">
    <property type="entry name" value="PP2C-like"/>
    <property type="match status" value="1"/>
</dbReference>
<dbReference type="Pfam" id="PF07228">
    <property type="entry name" value="SpoIIE"/>
    <property type="match status" value="1"/>
</dbReference>
<keyword evidence="4" id="KW-1185">Reference proteome</keyword>
<evidence type="ECO:0000256" key="1">
    <source>
        <dbReference type="ARBA" id="ARBA00022801"/>
    </source>
</evidence>
<comment type="caution">
    <text evidence="3">The sequence shown here is derived from an EMBL/GenBank/DDBJ whole genome shotgun (WGS) entry which is preliminary data.</text>
</comment>
<dbReference type="Gene3D" id="3.60.40.10">
    <property type="entry name" value="PPM-type phosphatase domain"/>
    <property type="match status" value="1"/>
</dbReference>
<accession>A0ABW6Y857</accession>
<dbReference type="InterPro" id="IPR001932">
    <property type="entry name" value="PPM-type_phosphatase-like_dom"/>
</dbReference>
<reference evidence="3 4" key="1">
    <citation type="submission" date="2024-10" db="EMBL/GenBank/DDBJ databases">
        <title>The Natural Products Discovery Center: Release of the First 8490 Sequenced Strains for Exploring Actinobacteria Biosynthetic Diversity.</title>
        <authorList>
            <person name="Kalkreuter E."/>
            <person name="Kautsar S.A."/>
            <person name="Yang D."/>
            <person name="Bader C.D."/>
            <person name="Teijaro C.N."/>
            <person name="Fluegel L."/>
            <person name="Davis C.M."/>
            <person name="Simpson J.R."/>
            <person name="Lauterbach L."/>
            <person name="Steele A.D."/>
            <person name="Gui C."/>
            <person name="Meng S."/>
            <person name="Li G."/>
            <person name="Viehrig K."/>
            <person name="Ye F."/>
            <person name="Su P."/>
            <person name="Kiefer A.F."/>
            <person name="Nichols A."/>
            <person name="Cepeda A.J."/>
            <person name="Yan W."/>
            <person name="Fan B."/>
            <person name="Jiang Y."/>
            <person name="Adhikari A."/>
            <person name="Zheng C.-J."/>
            <person name="Schuster L."/>
            <person name="Cowan T.M."/>
            <person name="Smanski M.J."/>
            <person name="Chevrette M.G."/>
            <person name="De Carvalho L.P.S."/>
            <person name="Shen B."/>
        </authorList>
    </citation>
    <scope>NUCLEOTIDE SEQUENCE [LARGE SCALE GENOMIC DNA]</scope>
    <source>
        <strain evidence="3 4">NPDC015755</strain>
    </source>
</reference>
<dbReference type="InterPro" id="IPR052016">
    <property type="entry name" value="Bact_Sigma-Reg"/>
</dbReference>
<dbReference type="PANTHER" id="PTHR43156:SF2">
    <property type="entry name" value="STAGE II SPORULATION PROTEIN E"/>
    <property type="match status" value="1"/>
</dbReference>
<sequence length="407" mass="44111">MAAAADHARMLTGLLRASHTAAFEQLPALVRRYASAGGFDQARIYVVDLREDTLREITGEGLDAGRGGQELKVDGTLAGRVFQSTAVRSSPGGSGTRYWIPLLDGTERLGVLGLTVPGEPDAAARQAMEDLASVLGLMLVSQRAHSDSYARLTRLEPMSVSAEMQWTLMPPRTYSGHHVTIAAAMEPAYTTAGDAFDYALAGHVAHLAIFDAMGHDTAAGLTANLAMATCRNQRRQGSGLQQVRDGIEGTLIEQFSHDRYATAVLADLDLATGVLTWINCGHLPPILIREGRWITALDRPPTHPLGTDLALPAHVHHEQLQAGDRVIFYTDGITEARDRHGGQFGLDRFVDFIVRQQAAALPVPETLRRLVHAVLDHHDGHLNDDATVLLAEWHGPEKEPARPDALR</sequence>
<keyword evidence="1 3" id="KW-0378">Hydrolase</keyword>
<protein>
    <submittedName>
        <fullName evidence="3">PP2C family protein-serine/threonine phosphatase</fullName>
        <ecNumber evidence="3">3.1.3.16</ecNumber>
    </submittedName>
</protein>
<dbReference type="InterPro" id="IPR036457">
    <property type="entry name" value="PPM-type-like_dom_sf"/>
</dbReference>
<gene>
    <name evidence="3" type="ORF">ACF05T_06620</name>
</gene>
<proteinExistence type="predicted"/>
<dbReference type="EC" id="3.1.3.16" evidence="3"/>
<feature type="domain" description="PPM-type phosphatase" evidence="2">
    <location>
        <begin position="176"/>
        <end position="393"/>
    </location>
</feature>
<name>A0ABW6Y857_9ACTN</name>
<evidence type="ECO:0000259" key="2">
    <source>
        <dbReference type="SMART" id="SM00331"/>
    </source>
</evidence>
<dbReference type="PANTHER" id="PTHR43156">
    <property type="entry name" value="STAGE II SPORULATION PROTEIN E-RELATED"/>
    <property type="match status" value="1"/>
</dbReference>
<dbReference type="Proteomes" id="UP001603013">
    <property type="component" value="Unassembled WGS sequence"/>
</dbReference>
<dbReference type="GO" id="GO:0004722">
    <property type="term" value="F:protein serine/threonine phosphatase activity"/>
    <property type="evidence" value="ECO:0007669"/>
    <property type="project" value="UniProtKB-EC"/>
</dbReference>
<evidence type="ECO:0000313" key="4">
    <source>
        <dbReference type="Proteomes" id="UP001603013"/>
    </source>
</evidence>
<organism evidence="3 4">
    <name type="scientific">Streptomyces lateritius</name>
    <dbReference type="NCBI Taxonomy" id="67313"/>
    <lineage>
        <taxon>Bacteria</taxon>
        <taxon>Bacillati</taxon>
        <taxon>Actinomycetota</taxon>
        <taxon>Actinomycetes</taxon>
        <taxon>Kitasatosporales</taxon>
        <taxon>Streptomycetaceae</taxon>
        <taxon>Streptomyces</taxon>
    </lineage>
</organism>
<dbReference type="RefSeq" id="WP_391933393.1">
    <property type="nucleotide sequence ID" value="NZ_JBIBSM010000003.1"/>
</dbReference>
<evidence type="ECO:0000313" key="3">
    <source>
        <dbReference type="EMBL" id="MFF8275777.1"/>
    </source>
</evidence>
<dbReference type="EMBL" id="JBIBSM010000003">
    <property type="protein sequence ID" value="MFF8275777.1"/>
    <property type="molecule type" value="Genomic_DNA"/>
</dbReference>
<dbReference type="SMART" id="SM00331">
    <property type="entry name" value="PP2C_SIG"/>
    <property type="match status" value="1"/>
</dbReference>